<evidence type="ECO:0000313" key="2">
    <source>
        <dbReference type="EMBL" id="TNN89342.1"/>
    </source>
</evidence>
<name>A0A4Z2JJE3_9TELE</name>
<proteinExistence type="predicted"/>
<reference evidence="2 3" key="1">
    <citation type="submission" date="2019-03" db="EMBL/GenBank/DDBJ databases">
        <title>First draft genome of Liparis tanakae, snailfish: a comprehensive survey of snailfish specific genes.</title>
        <authorList>
            <person name="Kim W."/>
            <person name="Song I."/>
            <person name="Jeong J.-H."/>
            <person name="Kim D."/>
            <person name="Kim S."/>
            <person name="Ryu S."/>
            <person name="Song J.Y."/>
            <person name="Lee S.K."/>
        </authorList>
    </citation>
    <scope>NUCLEOTIDE SEQUENCE [LARGE SCALE GENOMIC DNA]</scope>
    <source>
        <tissue evidence="2">Muscle</tissue>
    </source>
</reference>
<feature type="compositionally biased region" description="Basic residues" evidence="1">
    <location>
        <begin position="34"/>
        <end position="55"/>
    </location>
</feature>
<sequence>MTLTLKQKRGLVSLGMHLKVAPQPHSLGNGSSRILKHLTSRKTRKSKRRPTKAKAVRCSFSTARDRGGPMLAPPGPPGREELAGDSSNS</sequence>
<accession>A0A4Z2JJE3</accession>
<dbReference type="EMBL" id="SRLO01000002">
    <property type="protein sequence ID" value="TNN89342.1"/>
    <property type="molecule type" value="Genomic_DNA"/>
</dbReference>
<protein>
    <submittedName>
        <fullName evidence="2">Uncharacterized protein</fullName>
    </submittedName>
</protein>
<organism evidence="2 3">
    <name type="scientific">Liparis tanakae</name>
    <name type="common">Tanaka's snailfish</name>
    <dbReference type="NCBI Taxonomy" id="230148"/>
    <lineage>
        <taxon>Eukaryota</taxon>
        <taxon>Metazoa</taxon>
        <taxon>Chordata</taxon>
        <taxon>Craniata</taxon>
        <taxon>Vertebrata</taxon>
        <taxon>Euteleostomi</taxon>
        <taxon>Actinopterygii</taxon>
        <taxon>Neopterygii</taxon>
        <taxon>Teleostei</taxon>
        <taxon>Neoteleostei</taxon>
        <taxon>Acanthomorphata</taxon>
        <taxon>Eupercaria</taxon>
        <taxon>Perciformes</taxon>
        <taxon>Cottioidei</taxon>
        <taxon>Cottales</taxon>
        <taxon>Liparidae</taxon>
        <taxon>Liparis</taxon>
    </lineage>
</organism>
<dbReference type="Proteomes" id="UP000314294">
    <property type="component" value="Unassembled WGS sequence"/>
</dbReference>
<keyword evidence="3" id="KW-1185">Reference proteome</keyword>
<dbReference type="AlphaFoldDB" id="A0A4Z2JJE3"/>
<feature type="region of interest" description="Disordered" evidence="1">
    <location>
        <begin position="21"/>
        <end position="89"/>
    </location>
</feature>
<gene>
    <name evidence="2" type="ORF">EYF80_000630</name>
</gene>
<evidence type="ECO:0000313" key="3">
    <source>
        <dbReference type="Proteomes" id="UP000314294"/>
    </source>
</evidence>
<evidence type="ECO:0000256" key="1">
    <source>
        <dbReference type="SAM" id="MobiDB-lite"/>
    </source>
</evidence>
<comment type="caution">
    <text evidence="2">The sequence shown here is derived from an EMBL/GenBank/DDBJ whole genome shotgun (WGS) entry which is preliminary data.</text>
</comment>